<evidence type="ECO:0000313" key="3">
    <source>
        <dbReference type="Proteomes" id="UP001205890"/>
    </source>
</evidence>
<accession>A0ABT1LIV0</accession>
<name>A0ABT1LIV0_9HYPH</name>
<keyword evidence="3" id="KW-1185">Reference proteome</keyword>
<evidence type="ECO:0000256" key="1">
    <source>
        <dbReference type="SAM" id="Phobius"/>
    </source>
</evidence>
<proteinExistence type="predicted"/>
<dbReference type="RefSeq" id="WP_254746026.1">
    <property type="nucleotide sequence ID" value="NZ_JANCLU010000028.1"/>
</dbReference>
<evidence type="ECO:0000313" key="2">
    <source>
        <dbReference type="EMBL" id="MCP8940823.1"/>
    </source>
</evidence>
<keyword evidence="1" id="KW-1133">Transmembrane helix</keyword>
<keyword evidence="1" id="KW-0472">Membrane</keyword>
<keyword evidence="1" id="KW-0812">Transmembrane</keyword>
<feature type="transmembrane region" description="Helical" evidence="1">
    <location>
        <begin position="64"/>
        <end position="87"/>
    </location>
</feature>
<gene>
    <name evidence="2" type="ORF">NK718_20040</name>
</gene>
<dbReference type="EMBL" id="JANCLU010000028">
    <property type="protein sequence ID" value="MCP8940823.1"/>
    <property type="molecule type" value="Genomic_DNA"/>
</dbReference>
<organism evidence="2 3">
    <name type="scientific">Alsobacter ponti</name>
    <dbReference type="NCBI Taxonomy" id="2962936"/>
    <lineage>
        <taxon>Bacteria</taxon>
        <taxon>Pseudomonadati</taxon>
        <taxon>Pseudomonadota</taxon>
        <taxon>Alphaproteobacteria</taxon>
        <taxon>Hyphomicrobiales</taxon>
        <taxon>Alsobacteraceae</taxon>
        <taxon>Alsobacter</taxon>
    </lineage>
</organism>
<reference evidence="2 3" key="1">
    <citation type="submission" date="2022-07" db="EMBL/GenBank/DDBJ databases">
        <authorList>
            <person name="Li W.-J."/>
            <person name="Deng Q.-Q."/>
        </authorList>
    </citation>
    <scope>NUCLEOTIDE SEQUENCE [LARGE SCALE GENOMIC DNA]</scope>
    <source>
        <strain evidence="2 3">SYSU M60028</strain>
    </source>
</reference>
<protein>
    <submittedName>
        <fullName evidence="2">Uncharacterized protein</fullName>
    </submittedName>
</protein>
<sequence length="543" mass="57725">MEPTVLHSAEVDPAARLAAMHEADAMLARVSRLAALAGPATPQVARGSLLSRADAFARRPENRLVVTLAVTAFVLLLGLGVIAYVSVVSVNLTFQNRMMSAHALAGSQLRTLLRNETDSTQFAYDIGQALRRVDASAPSMGSDNGMAWSLAVSQLDEVARPGFGHPLAVSLAAAAGASPARCRRLVQNVPPAPLLTPPSPDFPGRRGLAWVDAQTAPRWAPVWTPGDEAALRQAGVARNGRLPDLFPQLGAPGRPARSIHCLSDDGGLLVDWTEGFSPSLVELRWYPDPATPSAWRVEVANNIPPAALPTPEQALASHRDDVWTAFWDAAEGPNNRILYKADGARRVFAFDVQGEPGSSFAYQAFAGVLAPRPIPKAAAAPPAEARCDYAASSVCNIETIFYGHPAIVQIEATPADASPEAAGGAGSKPRACARQEICSHDIRIVPKPDGAESPEHQIAWVSVNGHVSARIEAVRLERTPEASSESGDRPDLLRLDDATGQSWGLMVGRDAAERVIAATLAATGQPIEGRVSRLCRYLRCQSW</sequence>
<comment type="caution">
    <text evidence="2">The sequence shown here is derived from an EMBL/GenBank/DDBJ whole genome shotgun (WGS) entry which is preliminary data.</text>
</comment>
<dbReference type="Proteomes" id="UP001205890">
    <property type="component" value="Unassembled WGS sequence"/>
</dbReference>